<reference evidence="1 2" key="1">
    <citation type="journal article" date="2019" name="Int. J. Syst. Evol. Microbiol.">
        <title>The Global Catalogue of Microorganisms (GCM) 10K type strain sequencing project: providing services to taxonomists for standard genome sequencing and annotation.</title>
        <authorList>
            <consortium name="The Broad Institute Genomics Platform"/>
            <consortium name="The Broad Institute Genome Sequencing Center for Infectious Disease"/>
            <person name="Wu L."/>
            <person name="Ma J."/>
        </authorList>
    </citation>
    <scope>NUCLEOTIDE SEQUENCE [LARGE SCALE GENOMIC DNA]</scope>
    <source>
        <strain evidence="1 2">JCM 1405</strain>
    </source>
</reference>
<accession>A0ABN1IYJ7</accession>
<proteinExistence type="predicted"/>
<keyword evidence="2" id="KW-1185">Reference proteome</keyword>
<organism evidence="1 2">
    <name type="scientific">Clostridium malenominatum</name>
    <dbReference type="NCBI Taxonomy" id="1539"/>
    <lineage>
        <taxon>Bacteria</taxon>
        <taxon>Bacillati</taxon>
        <taxon>Bacillota</taxon>
        <taxon>Clostridia</taxon>
        <taxon>Eubacteriales</taxon>
        <taxon>Clostridiaceae</taxon>
        <taxon>Clostridium</taxon>
    </lineage>
</organism>
<name>A0ABN1IYJ7_9CLOT</name>
<comment type="caution">
    <text evidence="1">The sequence shown here is derived from an EMBL/GenBank/DDBJ whole genome shotgun (WGS) entry which is preliminary data.</text>
</comment>
<evidence type="ECO:0000313" key="2">
    <source>
        <dbReference type="Proteomes" id="UP001500339"/>
    </source>
</evidence>
<dbReference type="EMBL" id="BAAACF010000001">
    <property type="protein sequence ID" value="GAA0723732.1"/>
    <property type="molecule type" value="Genomic_DNA"/>
</dbReference>
<protein>
    <submittedName>
        <fullName evidence="1">Uncharacterized protein</fullName>
    </submittedName>
</protein>
<dbReference type="Proteomes" id="UP001500339">
    <property type="component" value="Unassembled WGS sequence"/>
</dbReference>
<evidence type="ECO:0000313" key="1">
    <source>
        <dbReference type="EMBL" id="GAA0723732.1"/>
    </source>
</evidence>
<sequence length="54" mass="5537">MWCSILVRKVSSEGGAKNPSKGISMKFLVLAYDAQSWAGAGSKGDGAAAMACDN</sequence>
<gene>
    <name evidence="1" type="ORF">GCM10008905_16720</name>
</gene>